<reference evidence="1" key="1">
    <citation type="submission" date="2023-04" db="EMBL/GenBank/DDBJ databases">
        <title>Draft Genome sequencing of Naganishia species isolated from polar environments using Oxford Nanopore Technology.</title>
        <authorList>
            <person name="Leo P."/>
            <person name="Venkateswaran K."/>
        </authorList>
    </citation>
    <scope>NUCLEOTIDE SEQUENCE</scope>
    <source>
        <strain evidence="1">DBVPG 5303</strain>
    </source>
</reference>
<proteinExistence type="predicted"/>
<evidence type="ECO:0000313" key="1">
    <source>
        <dbReference type="EMBL" id="KAJ9126064.1"/>
    </source>
</evidence>
<keyword evidence="2" id="KW-1185">Reference proteome</keyword>
<dbReference type="Proteomes" id="UP001234202">
    <property type="component" value="Unassembled WGS sequence"/>
</dbReference>
<comment type="caution">
    <text evidence="1">The sequence shown here is derived from an EMBL/GenBank/DDBJ whole genome shotgun (WGS) entry which is preliminary data.</text>
</comment>
<organism evidence="1 2">
    <name type="scientific">Naganishia onofrii</name>
    <dbReference type="NCBI Taxonomy" id="1851511"/>
    <lineage>
        <taxon>Eukaryota</taxon>
        <taxon>Fungi</taxon>
        <taxon>Dikarya</taxon>
        <taxon>Basidiomycota</taxon>
        <taxon>Agaricomycotina</taxon>
        <taxon>Tremellomycetes</taxon>
        <taxon>Filobasidiales</taxon>
        <taxon>Filobasidiaceae</taxon>
        <taxon>Naganishia</taxon>
    </lineage>
</organism>
<name>A0ACC2XRH9_9TREE</name>
<sequence length="703" mass="77880">MKQRDEKELEALNDERRIEGTEEWILTEAGEEQDARNLDGRTNEDDSGTSYSRSTIGEGSMNEHDSEDHRREERRSPAAVFGNKRIGSVVLPEKLQEAIQQQIDDHLNHSKDTSSSSSPTSRRKTAVTPLSALVSAAVDLPTQYSVVRNVIREVERRIGTDEWRRLGLGASMGAQMGEQRAGDRRGLIIWDSGVGSALWAASDSYALLPSAIPDPQISQKPVHALHVDYIQGSRHMLDMTRNLFENVVSESRVRYQRVDKQMGTVRPSLPTGPNVAISTFQLSRLPTKSARLNRIQEIWDSGAEMMIIIDHGTKEGYQAVMEAREQFLSLGRSTAITETPGSSGPIGSTLVEDEQTGEIRPISRKERQRLKRAARKAKRHVLGKQVGELAASGKVLQIGNEVFYEGNEDVDEGFPSVDADVVDPGEDGGMVGCHVIAPHSSSGDADMKYSYVVIKRGARPQRRAQDIGRMGAIAKEEITSLRKKALSDRQRLIVPVVGGPEGDYEVLTAEGEEEGEEVQWADDGLSKEDMQKELRAQAYQWPRLVYPPLKRSGHIIMDTCHPSGSVVRLTVAKSDTKQIYHDARKSSWGDLFPHRPEAAEIERNRGIKKLNKIKPLVEAADIESAKDETMVLDLDMGEVLSALEGDSQQLPDENLLQQDKDLEAYLGDLPKAQWDTPTSNSSDGKEDAHSKAAEDDVVIRTFG</sequence>
<dbReference type="EMBL" id="JASBWV010000006">
    <property type="protein sequence ID" value="KAJ9126064.1"/>
    <property type="molecule type" value="Genomic_DNA"/>
</dbReference>
<gene>
    <name evidence="1" type="ORF">QFC24_002336</name>
</gene>
<protein>
    <submittedName>
        <fullName evidence="1">Uncharacterized protein</fullName>
    </submittedName>
</protein>
<evidence type="ECO:0000313" key="2">
    <source>
        <dbReference type="Proteomes" id="UP001234202"/>
    </source>
</evidence>
<accession>A0ACC2XRH9</accession>